<feature type="compositionally biased region" description="Low complexity" evidence="1">
    <location>
        <begin position="164"/>
        <end position="178"/>
    </location>
</feature>
<name>A0A481W696_9CAUD</name>
<keyword evidence="3" id="KW-1185">Reference proteome</keyword>
<feature type="region of interest" description="Disordered" evidence="1">
    <location>
        <begin position="147"/>
        <end position="188"/>
    </location>
</feature>
<protein>
    <submittedName>
        <fullName evidence="2">Uncharacterized protein</fullName>
    </submittedName>
</protein>
<evidence type="ECO:0000256" key="1">
    <source>
        <dbReference type="SAM" id="MobiDB-lite"/>
    </source>
</evidence>
<reference evidence="2" key="1">
    <citation type="submission" date="2019-01" db="EMBL/GenBank/DDBJ databases">
        <authorList>
            <person name="Hylling O."/>
            <person name="Carstens A.B."/>
            <person name="Hansen L.H."/>
        </authorList>
    </citation>
    <scope>NUCLEOTIDE SEQUENCE [LARGE SCALE GENOMIC DNA]</scope>
</reference>
<evidence type="ECO:0000313" key="3">
    <source>
        <dbReference type="Proteomes" id="UP000293575"/>
    </source>
</evidence>
<sequence length="188" mass="19515">MSVQASCNLFNSVQAAARIHLKVGGYAAFTYGGNMRIGTSGEDPMIEIGRPPETVLITTECMGHKLSLGLTHGRDDPAQDMDDFGFDADSIEGHVVPKGDAILFVEGVGAKVINYKPDNTWDELLVPYVGDMLFYGGKYYGDYSADNDGGVDSAKEESNSVSQAAGSAAPAAGASPAADGTAGLTPAD</sequence>
<evidence type="ECO:0000313" key="2">
    <source>
        <dbReference type="EMBL" id="QBJ04495.1"/>
    </source>
</evidence>
<dbReference type="EMBL" id="MK473373">
    <property type="protein sequence ID" value="QBJ04495.1"/>
    <property type="molecule type" value="Genomic_DNA"/>
</dbReference>
<dbReference type="Proteomes" id="UP000293575">
    <property type="component" value="Segment"/>
</dbReference>
<dbReference type="GeneID" id="55011845"/>
<proteinExistence type="predicted"/>
<organism evidence="2 3">
    <name type="scientific">Pseudomonas phage Lana</name>
    <dbReference type="NCBI Taxonomy" id="2530172"/>
    <lineage>
        <taxon>Viruses</taxon>
        <taxon>Duplodnaviria</taxon>
        <taxon>Heunggongvirae</taxon>
        <taxon>Uroviricota</taxon>
        <taxon>Caudoviricetes</taxon>
        <taxon>Lanavirus</taxon>
        <taxon>Lanavirus lana</taxon>
    </lineage>
</organism>
<dbReference type="RefSeq" id="YP_009820409.1">
    <property type="nucleotide sequence ID" value="NC_048166.1"/>
</dbReference>
<dbReference type="KEGG" id="vg:55011845"/>
<accession>A0A481W696</accession>